<dbReference type="AlphaFoldDB" id="L8H5N8"/>
<dbReference type="VEuPathDB" id="AmoebaDB:ACA1_000810"/>
<dbReference type="GeneID" id="14921341"/>
<proteinExistence type="predicted"/>
<dbReference type="PANTHER" id="PTHR12673:SF159">
    <property type="entry name" value="LD03170P"/>
    <property type="match status" value="1"/>
</dbReference>
<dbReference type="GO" id="GO:0005737">
    <property type="term" value="C:cytoplasm"/>
    <property type="evidence" value="ECO:0007669"/>
    <property type="project" value="TreeGrafter"/>
</dbReference>
<accession>L8H5N8</accession>
<dbReference type="OrthoDB" id="660555at2759"/>
<sequence length="81" mass="9957">MQLEERTKDWSFETFAFLRMYTTYINNYTQAVYTFQRLQPNFAQMVEGPPRGIKLSFQDYQIMPVQRIPRYVRVREELNYC</sequence>
<reference evidence="2 3" key="1">
    <citation type="journal article" date="2013" name="Genome Biol.">
        <title>Genome of Acanthamoeba castellanii highlights extensive lateral gene transfer and early evolution of tyrosine kinase signaling.</title>
        <authorList>
            <person name="Clarke M."/>
            <person name="Lohan A.J."/>
            <person name="Liu B."/>
            <person name="Lagkouvardos I."/>
            <person name="Roy S."/>
            <person name="Zafar N."/>
            <person name="Bertelli C."/>
            <person name="Schilde C."/>
            <person name="Kianianmomeni A."/>
            <person name="Burglin T.R."/>
            <person name="Frech C."/>
            <person name="Turcotte B."/>
            <person name="Kopec K.O."/>
            <person name="Synnott J.M."/>
            <person name="Choo C."/>
            <person name="Paponov I."/>
            <person name="Finkler A."/>
            <person name="Soon Heng Tan C."/>
            <person name="Hutchins A.P."/>
            <person name="Weinmeier T."/>
            <person name="Rattei T."/>
            <person name="Chu J.S."/>
            <person name="Gimenez G."/>
            <person name="Irimia M."/>
            <person name="Rigden D.J."/>
            <person name="Fitzpatrick D.A."/>
            <person name="Lorenzo-Morales J."/>
            <person name="Bateman A."/>
            <person name="Chiu C.H."/>
            <person name="Tang P."/>
            <person name="Hegemann P."/>
            <person name="Fromm H."/>
            <person name="Raoult D."/>
            <person name="Greub G."/>
            <person name="Miranda-Saavedra D."/>
            <person name="Chen N."/>
            <person name="Nash P."/>
            <person name="Ginger M.L."/>
            <person name="Horn M."/>
            <person name="Schaap P."/>
            <person name="Caler L."/>
            <person name="Loftus B."/>
        </authorList>
    </citation>
    <scope>NUCLEOTIDE SEQUENCE [LARGE SCALE GENOMIC DNA]</scope>
    <source>
        <strain evidence="2 3">Neff</strain>
    </source>
</reference>
<dbReference type="InterPro" id="IPR051092">
    <property type="entry name" value="FYVE_RhoGEF_PH"/>
</dbReference>
<evidence type="ECO:0000313" key="2">
    <source>
        <dbReference type="EMBL" id="ELR20480.1"/>
    </source>
</evidence>
<dbReference type="GO" id="GO:0005085">
    <property type="term" value="F:guanyl-nucleotide exchange factor activity"/>
    <property type="evidence" value="ECO:0007669"/>
    <property type="project" value="InterPro"/>
</dbReference>
<dbReference type="KEGG" id="acan:ACA1_000810"/>
<dbReference type="Pfam" id="PF00621">
    <property type="entry name" value="RhoGEF"/>
    <property type="match status" value="1"/>
</dbReference>
<dbReference type="PANTHER" id="PTHR12673">
    <property type="entry name" value="FACIOGENITAL DYSPLASIA PROTEIN"/>
    <property type="match status" value="1"/>
</dbReference>
<dbReference type="Gene3D" id="1.20.900.10">
    <property type="entry name" value="Dbl homology (DH) domain"/>
    <property type="match status" value="1"/>
</dbReference>
<gene>
    <name evidence="2" type="ORF">ACA1_000810</name>
</gene>
<dbReference type="InterPro" id="IPR035899">
    <property type="entry name" value="DBL_dom_sf"/>
</dbReference>
<keyword evidence="3" id="KW-1185">Reference proteome</keyword>
<dbReference type="Proteomes" id="UP000011083">
    <property type="component" value="Unassembled WGS sequence"/>
</dbReference>
<dbReference type="InterPro" id="IPR000219">
    <property type="entry name" value="DH_dom"/>
</dbReference>
<dbReference type="EMBL" id="KB007913">
    <property type="protein sequence ID" value="ELR20480.1"/>
    <property type="molecule type" value="Genomic_DNA"/>
</dbReference>
<evidence type="ECO:0000259" key="1">
    <source>
        <dbReference type="PROSITE" id="PS50010"/>
    </source>
</evidence>
<feature type="domain" description="DH" evidence="1">
    <location>
        <begin position="1"/>
        <end position="81"/>
    </location>
</feature>
<dbReference type="SUPFAM" id="SSF48065">
    <property type="entry name" value="DBL homology domain (DH-domain)"/>
    <property type="match status" value="1"/>
</dbReference>
<name>L8H5N8_ACACF</name>
<organism evidence="2 3">
    <name type="scientific">Acanthamoeba castellanii (strain ATCC 30010 / Neff)</name>
    <dbReference type="NCBI Taxonomy" id="1257118"/>
    <lineage>
        <taxon>Eukaryota</taxon>
        <taxon>Amoebozoa</taxon>
        <taxon>Discosea</taxon>
        <taxon>Longamoebia</taxon>
        <taxon>Centramoebida</taxon>
        <taxon>Acanthamoebidae</taxon>
        <taxon>Acanthamoeba</taxon>
    </lineage>
</organism>
<dbReference type="PROSITE" id="PS50010">
    <property type="entry name" value="DH_2"/>
    <property type="match status" value="1"/>
</dbReference>
<evidence type="ECO:0000313" key="3">
    <source>
        <dbReference type="Proteomes" id="UP000011083"/>
    </source>
</evidence>
<protein>
    <submittedName>
        <fullName evidence="2">Guanine exchange factor for rac 30, putative</fullName>
    </submittedName>
</protein>
<dbReference type="RefSeq" id="XP_004343322.1">
    <property type="nucleotide sequence ID" value="XM_004343272.1"/>
</dbReference>